<proteinExistence type="predicted"/>
<evidence type="ECO:0000313" key="8">
    <source>
        <dbReference type="Proteomes" id="UP000250572"/>
    </source>
</evidence>
<dbReference type="InterPro" id="IPR043936">
    <property type="entry name" value="HOOK_N"/>
</dbReference>
<dbReference type="Gene3D" id="1.10.287.1490">
    <property type="match status" value="1"/>
</dbReference>
<feature type="region of interest" description="Disordered" evidence="5">
    <location>
        <begin position="2032"/>
        <end position="2089"/>
    </location>
</feature>
<dbReference type="Pfam" id="PF19047">
    <property type="entry name" value="HOOK_N"/>
    <property type="match status" value="1"/>
</dbReference>
<feature type="compositionally biased region" description="Basic and acidic residues" evidence="5">
    <location>
        <begin position="1591"/>
        <end position="1601"/>
    </location>
</feature>
<evidence type="ECO:0000256" key="4">
    <source>
        <dbReference type="SAM" id="Coils"/>
    </source>
</evidence>
<feature type="compositionally biased region" description="Polar residues" evidence="5">
    <location>
        <begin position="2047"/>
        <end position="2064"/>
    </location>
</feature>
<organism evidence="7 8">
    <name type="scientific">Gambusia affinis</name>
    <name type="common">Western mosquitofish</name>
    <name type="synonym">Heterandria affinis</name>
    <dbReference type="NCBI Taxonomy" id="33528"/>
    <lineage>
        <taxon>Eukaryota</taxon>
        <taxon>Metazoa</taxon>
        <taxon>Chordata</taxon>
        <taxon>Craniata</taxon>
        <taxon>Vertebrata</taxon>
        <taxon>Euteleostomi</taxon>
        <taxon>Actinopterygii</taxon>
        <taxon>Neopterygii</taxon>
        <taxon>Teleostei</taxon>
        <taxon>Neoteleostei</taxon>
        <taxon>Acanthomorphata</taxon>
        <taxon>Ovalentaria</taxon>
        <taxon>Atherinomorphae</taxon>
        <taxon>Cyprinodontiformes</taxon>
        <taxon>Poeciliidae</taxon>
        <taxon>Poeciliinae</taxon>
        <taxon>Gambusia</taxon>
    </lineage>
</organism>
<feature type="compositionally biased region" description="Polar residues" evidence="5">
    <location>
        <begin position="1757"/>
        <end position="1769"/>
    </location>
</feature>
<feature type="domain" description="HOOK N-terminal" evidence="6">
    <location>
        <begin position="193"/>
        <end position="257"/>
    </location>
</feature>
<feature type="compositionally biased region" description="Polar residues" evidence="5">
    <location>
        <begin position="2074"/>
        <end position="2089"/>
    </location>
</feature>
<dbReference type="EMBL" id="NHOQ01001936">
    <property type="protein sequence ID" value="PWA20568.1"/>
    <property type="molecule type" value="Genomic_DNA"/>
</dbReference>
<feature type="coiled-coil region" evidence="4">
    <location>
        <begin position="561"/>
        <end position="677"/>
    </location>
</feature>
<feature type="coiled-coil region" evidence="4">
    <location>
        <begin position="438"/>
        <end position="517"/>
    </location>
</feature>
<feature type="region of interest" description="Disordered" evidence="5">
    <location>
        <begin position="1626"/>
        <end position="1653"/>
    </location>
</feature>
<feature type="non-terminal residue" evidence="7">
    <location>
        <position position="2098"/>
    </location>
</feature>
<dbReference type="SUPFAM" id="SSF116907">
    <property type="entry name" value="Hook domain"/>
    <property type="match status" value="1"/>
</dbReference>
<feature type="region of interest" description="Disordered" evidence="5">
    <location>
        <begin position="1112"/>
        <end position="1140"/>
    </location>
</feature>
<feature type="compositionally biased region" description="Basic and acidic residues" evidence="5">
    <location>
        <begin position="1931"/>
        <end position="1942"/>
    </location>
</feature>
<feature type="coiled-coil region" evidence="4">
    <location>
        <begin position="352"/>
        <end position="407"/>
    </location>
</feature>
<name>A0A315VB19_GAMAF</name>
<accession>A0A315VB19</accession>
<feature type="compositionally biased region" description="Polar residues" evidence="5">
    <location>
        <begin position="1920"/>
        <end position="1929"/>
    </location>
</feature>
<keyword evidence="3 4" id="KW-0175">Coiled coil</keyword>
<dbReference type="Proteomes" id="UP000250572">
    <property type="component" value="Unassembled WGS sequence"/>
</dbReference>
<feature type="compositionally biased region" description="Low complexity" evidence="5">
    <location>
        <begin position="1899"/>
        <end position="1919"/>
    </location>
</feature>
<evidence type="ECO:0000256" key="2">
    <source>
        <dbReference type="ARBA" id="ARBA00022490"/>
    </source>
</evidence>
<comment type="caution">
    <text evidence="7">The sequence shown here is derived from an EMBL/GenBank/DDBJ whole genome shotgun (WGS) entry which is preliminary data.</text>
</comment>
<dbReference type="GO" id="GO:0005813">
    <property type="term" value="C:centrosome"/>
    <property type="evidence" value="ECO:0007669"/>
    <property type="project" value="TreeGrafter"/>
</dbReference>
<dbReference type="InterPro" id="IPR036872">
    <property type="entry name" value="CH_dom_sf"/>
</dbReference>
<dbReference type="GO" id="GO:0030705">
    <property type="term" value="P:cytoskeleton-dependent intracellular transport"/>
    <property type="evidence" value="ECO:0007669"/>
    <property type="project" value="InterPro"/>
</dbReference>
<keyword evidence="2" id="KW-0963">Cytoplasm</keyword>
<feature type="region of interest" description="Disordered" evidence="5">
    <location>
        <begin position="1756"/>
        <end position="1778"/>
    </location>
</feature>
<keyword evidence="8" id="KW-1185">Reference proteome</keyword>
<feature type="coiled-coil region" evidence="4">
    <location>
        <begin position="1245"/>
        <end position="1489"/>
    </location>
</feature>
<dbReference type="Gene3D" id="1.10.418.10">
    <property type="entry name" value="Calponin-like domain"/>
    <property type="match status" value="2"/>
</dbReference>
<evidence type="ECO:0000256" key="3">
    <source>
        <dbReference type="ARBA" id="ARBA00023054"/>
    </source>
</evidence>
<evidence type="ECO:0000259" key="6">
    <source>
        <dbReference type="Pfam" id="PF19047"/>
    </source>
</evidence>
<dbReference type="GO" id="GO:0005737">
    <property type="term" value="C:cytoplasm"/>
    <property type="evidence" value="ECO:0007669"/>
    <property type="project" value="UniProtKB-SubCell"/>
</dbReference>
<dbReference type="PANTHER" id="PTHR18947">
    <property type="entry name" value="HOOK PROTEINS"/>
    <property type="match status" value="1"/>
</dbReference>
<feature type="compositionally biased region" description="Polar residues" evidence="5">
    <location>
        <begin position="1814"/>
        <end position="1832"/>
    </location>
</feature>
<feature type="region of interest" description="Disordered" evidence="5">
    <location>
        <begin position="1809"/>
        <end position="1992"/>
    </location>
</feature>
<protein>
    <recommendedName>
        <fullName evidence="6">HOOK N-terminal domain-containing protein</fullName>
    </recommendedName>
</protein>
<sequence>MESVVPIRKRGKSACSSCRQDSTRERRRTPGLFNGLLTDTQMAQGLLPLCPDTPNVSRIINCYVSLKAKDNRKGKNAFFCFLYGPANQRRDMGGGGPAAPGSEVVAATDGTNGNPKATVQRTNKKVNNDPTLRIQNLSIIIRQIKAYYQVELALPNYLKGRYQLMLNIETNWLGYALEKYIQIIWQESLQQLVMMPLPNVLVLGRNPLSEQGLEEMRKMLLLLLGCAVQCEKKEEYIERIQTLDFDTKAAIASHIQEVFSRFDQRQAVVTHNQENVVDLQWLESGEMPPEDLDSLSRNLAFHLKRLVDERDTQLETIVELTQERDCVQLSPLAPIATQSPGDSPSMRRTESRQHLSVELADAKAKIRRLRQELEEKSEQLLDTRQELENMEVELKRIQQESYQLLSDARSARAYRDELDALREKAIRVDKLESELCRYKERLHDIDFYKARVEELKEDNQILLETKTMLEEQLDSTRTRSDKLHLLEKENLQLKSKMHDLEMERDLDRKRMEELLEENLVLEMAQKQSMDESLHLGWELEQLSKTPELTDAPQKSLGEEVNELTSSRLLKLEKENQALLKKVEELKGTASQDNTAKLTKANQENQKLTQKLERLENELMVDRESLRSAESLSTDLMKEKALLEKTLETLRENSERQMKGLEQENKHLSQTISSLRQRCQVGAEARVKDVEKENRVLHESICETTGKLNKLEFERKQLRKELELMKEKGERAEELEVRLQKLERENESLQKKVATLGITCEKVSSLEKENSELEVEGRRLKKKLDGLKNMAFQLEALEKENGQLEQENLELRRSTETLRSAGAKAAQLEAENRELESERTQLKRSLELLKASSKKTERLEVSYQGLDTENQRLQKALENSSKKIQQLEAELQEVETENQTLQRNLEELKISSKRLEQLEQENKTLELESSQLEKDKKLLEKENKRLRQQAEIRDSKLDDGNQRIAALEKENRTMGKEMIFFRDSCTRVKDLEKENKELVKQGSIDKKTLMTLREELVSEKLRTQQMNNDLEKLTHELEKIGLNKERLLHDESSDDRFKLLETKLESTLKSSLEIKEEKIAALEARLQESSNLNQQLRQELKTVKKNYEALRQREEEERMVHSSPPKGGENSQTVSKWEKESHEATRELLKVKDRLIEVERNNATLQAEKVALRSQLKQLETQSSNLQAQIVAVQRQTASLQENNTTLQTQNAKLQVENSTLSSQSAALMAQNAQLQSQQSSVEGEREGALREKEELRATYELLLRDHEKLAALHERQAAEYEALIGKHGGLKTSHKSLEQQHRDLEDKYKQLLQRKGELEELEKNLKEQQDKMAQENQSHQATADQCKLLKEENDRMNTAYRQLMKDNESLQVDHKNIKSQLNSAKLEQTKLEAEFSKLKEQYQQLDITSTKLTNQCELLSQLKGNLEEENRHLLDQIQTLMLQNRTLLEQTMESKDLFHVEQRQYIDKLNELRRQKEKLEEKIMDQYKFFDPSPPRRRGNWITLKMKKLIKPRSRERMRSLTLTPSRSELGESVFTFVPDSQDSSSIGSGSNSLDDALTQKRSMRRRGQHSHAQSQGSSNALKRLPFMRNRSKDKDKDKAIYRRSMSMNDLLQTMAVAGVSGSQWAGSTENLDGPEGGDGSMTGSSRRSGQRMKELALSTNAIDCAALTLPSARRAKLQLQVKDNASCEDVAGSLDDPKSQGRQGSSGALALCRPVELKAMCRVPCSICNPPAFIATRQVAIVTITHTSPLLWRAKQPTSLRSSHQSPLQLRRSLEPSGTAAVSAQAQIRKMGSPSEVLSLQQFLDEGIDPAESGSQENLTVDSPRLSTSTEHAQKDRASTKARGILRSSSGRAAPTSAERALRSSGQPGRPSLRKAESTRVKGSAPLRSSLSSQGKATSVSERLDSSSSSTLPRASSVISTAEGTTRRTSIHDLLSKDHRQPVSVDASPHAPSPKAGVRSQPTPSEYHPNIASPMPKSVSLPCHSSEDPDLDSLESFLGPSFTAESVFMDSIFSESAENLPFLSLNPTLVSNISGPPAQPRPGPNQSPHSQSNGPMRASSSRLTAYDDGIDPSSVTETEQTLSPEDSQSLWYEYGCV</sequence>
<feature type="compositionally biased region" description="Polar residues" evidence="5">
    <location>
        <begin position="1888"/>
        <end position="1898"/>
    </location>
</feature>
<dbReference type="PANTHER" id="PTHR18947:SF30">
    <property type="entry name" value="GIRDIN"/>
    <property type="match status" value="1"/>
</dbReference>
<dbReference type="STRING" id="33528.ENSGAFP00000015768"/>
<gene>
    <name evidence="7" type="ORF">CCH79_00019564</name>
</gene>
<comment type="subcellular location">
    <subcellularLocation>
        <location evidence="1">Cytoplasm</location>
    </subcellularLocation>
</comment>
<feature type="coiled-coil region" evidence="4">
    <location>
        <begin position="707"/>
        <end position="976"/>
    </location>
</feature>
<dbReference type="GO" id="GO:0031122">
    <property type="term" value="P:cytoplasmic microtubule organization"/>
    <property type="evidence" value="ECO:0007669"/>
    <property type="project" value="TreeGrafter"/>
</dbReference>
<evidence type="ECO:0000313" key="7">
    <source>
        <dbReference type="EMBL" id="PWA20568.1"/>
    </source>
</evidence>
<reference evidence="7 8" key="1">
    <citation type="journal article" date="2018" name="G3 (Bethesda)">
        <title>A High-Quality Reference Genome for the Invasive Mosquitofish Gambusia affinis Using a Chicago Library.</title>
        <authorList>
            <person name="Hoffberg S.L."/>
            <person name="Troendle N.J."/>
            <person name="Glenn T.C."/>
            <person name="Mahmud O."/>
            <person name="Louha S."/>
            <person name="Chalopin D."/>
            <person name="Bennetzen J.L."/>
            <person name="Mauricio R."/>
        </authorList>
    </citation>
    <scope>NUCLEOTIDE SEQUENCE [LARGE SCALE GENOMIC DNA]</scope>
    <source>
        <strain evidence="7">NE01/NJP1002.9</strain>
        <tissue evidence="7">Muscle</tissue>
    </source>
</reference>
<feature type="region of interest" description="Disordered" evidence="5">
    <location>
        <begin position="1561"/>
        <end position="1601"/>
    </location>
</feature>
<evidence type="ECO:0000256" key="1">
    <source>
        <dbReference type="ARBA" id="ARBA00004496"/>
    </source>
</evidence>
<evidence type="ECO:0000256" key="5">
    <source>
        <dbReference type="SAM" id="MobiDB-lite"/>
    </source>
</evidence>
<dbReference type="GO" id="GO:0008017">
    <property type="term" value="F:microtubule binding"/>
    <property type="evidence" value="ECO:0007669"/>
    <property type="project" value="TreeGrafter"/>
</dbReference>
<dbReference type="GO" id="GO:0051959">
    <property type="term" value="F:dynein light intermediate chain binding"/>
    <property type="evidence" value="ECO:0007669"/>
    <property type="project" value="TreeGrafter"/>
</dbReference>
<feature type="region of interest" description="Disordered" evidence="5">
    <location>
        <begin position="1"/>
        <end position="30"/>
    </location>
</feature>